<dbReference type="InterPro" id="IPR010730">
    <property type="entry name" value="HET"/>
</dbReference>
<feature type="region of interest" description="Disordered" evidence="1">
    <location>
        <begin position="94"/>
        <end position="115"/>
    </location>
</feature>
<dbReference type="Proteomes" id="UP001303373">
    <property type="component" value="Chromosome 3"/>
</dbReference>
<dbReference type="EMBL" id="CP138582">
    <property type="protein sequence ID" value="WPG99827.1"/>
    <property type="molecule type" value="Genomic_DNA"/>
</dbReference>
<evidence type="ECO:0000313" key="3">
    <source>
        <dbReference type="EMBL" id="WPG99827.1"/>
    </source>
</evidence>
<dbReference type="AlphaFoldDB" id="A0AAQ3M490"/>
<evidence type="ECO:0000313" key="4">
    <source>
        <dbReference type="Proteomes" id="UP001303373"/>
    </source>
</evidence>
<dbReference type="Pfam" id="PF26639">
    <property type="entry name" value="Het-6_barrel"/>
    <property type="match status" value="1"/>
</dbReference>
<organism evidence="3 4">
    <name type="scientific">Acrodontium crateriforme</name>
    <dbReference type="NCBI Taxonomy" id="150365"/>
    <lineage>
        <taxon>Eukaryota</taxon>
        <taxon>Fungi</taxon>
        <taxon>Dikarya</taxon>
        <taxon>Ascomycota</taxon>
        <taxon>Pezizomycotina</taxon>
        <taxon>Dothideomycetes</taxon>
        <taxon>Dothideomycetidae</taxon>
        <taxon>Mycosphaerellales</taxon>
        <taxon>Teratosphaeriaceae</taxon>
        <taxon>Acrodontium</taxon>
    </lineage>
</organism>
<proteinExistence type="predicted"/>
<dbReference type="PANTHER" id="PTHR24148">
    <property type="entry name" value="ANKYRIN REPEAT DOMAIN-CONTAINING PROTEIN 39 HOMOLOG-RELATED"/>
    <property type="match status" value="1"/>
</dbReference>
<feature type="compositionally biased region" description="Basic and acidic residues" evidence="1">
    <location>
        <begin position="1"/>
        <end position="12"/>
    </location>
</feature>
<gene>
    <name evidence="3" type="ORF">R9X50_00264700</name>
</gene>
<feature type="region of interest" description="Disordered" evidence="1">
    <location>
        <begin position="257"/>
        <end position="278"/>
    </location>
</feature>
<name>A0AAQ3M490_9PEZI</name>
<reference evidence="3 4" key="1">
    <citation type="submission" date="2023-11" db="EMBL/GenBank/DDBJ databases">
        <title>An acidophilic fungus is an integral part of prey digestion in a carnivorous sundew plant.</title>
        <authorList>
            <person name="Tsai I.J."/>
        </authorList>
    </citation>
    <scope>NUCLEOTIDE SEQUENCE [LARGE SCALE GENOMIC DNA]</scope>
    <source>
        <strain evidence="3">169a</strain>
    </source>
</reference>
<dbReference type="InterPro" id="IPR052895">
    <property type="entry name" value="HetReg/Transcr_Mod"/>
</dbReference>
<sequence length="722" mass="81522">MDSPKPSRERPPPRPPWTVLTHNSEPNILDVEFYGLENAPLPENSYSYTRTYDDKDVWKSFRKDSSHHSSTADSDKKAVARDDSNLAKSIAKIKASEKNSQSSHRKTAAANAARQAAIESTRQSVNPYAVYKENLARITNDAIRLIHLPSNDNALELKVFPLKNAPKYAALSYSWGDCSLMTTLSIKPPLPVTTELREALDVFSSSGRHEWIWVDAVSINQAHPEEKSHQVQQMRKIYERAEVVYIWLGSHLGEVYSSPPTTRPPSRSSASHSSDDQSTREDIVRNFLRILDHQNSGTVWWTRLWTIQELVSAVRPVVCFGPFIVTWDEFVSAIAKLDDHRDLLEEEAPDWHSRSTRYLGQLQEARDRVKQLYDLRKHLRSSPGGEEILDLLRFTSTANSSNPRDKVYGVLGLATRRDQTGIAIDYSLSVARVFAQTALHIIRSKASLDVIVDQWNRTCGVPYDREAPKSLPSWVPNFSRPVRHVPTSTTRIKKYNASGATLPSVNMTHSLKLSIEAVYFDEIEETMIKCIDDAEPGYELETFRLITLPSLETLVAPVLRRKMSSSDWRSKLCRDESLSRTLVLDQHDGLGTPEPQTFQRIIDIMERMNSDECSVFEEALDQEVPLGRQQAYECLQRASQVMHKRALFVTHAGFVGVGPKALEKGDIIVVGLGASVPFVLRKTDRQGKYTLVVDCFVHGIMYGEAMKLLDAGETTTDTFQLI</sequence>
<feature type="domain" description="Heterokaryon incompatibility" evidence="2">
    <location>
        <begin position="168"/>
        <end position="309"/>
    </location>
</feature>
<dbReference type="PANTHER" id="PTHR24148:SF64">
    <property type="entry name" value="HETEROKARYON INCOMPATIBILITY DOMAIN-CONTAINING PROTEIN"/>
    <property type="match status" value="1"/>
</dbReference>
<evidence type="ECO:0000259" key="2">
    <source>
        <dbReference type="Pfam" id="PF06985"/>
    </source>
</evidence>
<dbReference type="Pfam" id="PF06985">
    <property type="entry name" value="HET"/>
    <property type="match status" value="1"/>
</dbReference>
<accession>A0AAQ3M490</accession>
<keyword evidence="4" id="KW-1185">Reference proteome</keyword>
<feature type="compositionally biased region" description="Low complexity" evidence="1">
    <location>
        <begin position="257"/>
        <end position="272"/>
    </location>
</feature>
<evidence type="ECO:0000256" key="1">
    <source>
        <dbReference type="SAM" id="MobiDB-lite"/>
    </source>
</evidence>
<feature type="region of interest" description="Disordered" evidence="1">
    <location>
        <begin position="1"/>
        <end position="23"/>
    </location>
</feature>
<protein>
    <submittedName>
        <fullName evidence="3">Heterokaryon incompatibility protein 6, or allele</fullName>
    </submittedName>
</protein>